<accession>A0A074YZI9</accession>
<feature type="compositionally biased region" description="Pro residues" evidence="1">
    <location>
        <begin position="342"/>
        <end position="351"/>
    </location>
</feature>
<gene>
    <name evidence="2" type="ORF">AUEXF2481DRAFT_425855</name>
</gene>
<proteinExistence type="predicted"/>
<evidence type="ECO:0000256" key="1">
    <source>
        <dbReference type="SAM" id="MobiDB-lite"/>
    </source>
</evidence>
<reference evidence="2 3" key="1">
    <citation type="journal article" date="2014" name="BMC Genomics">
        <title>Genome sequencing of four Aureobasidium pullulans varieties: biotechnological potential, stress tolerance, and description of new species.</title>
        <authorList>
            <person name="Gostin Ar C."/>
            <person name="Ohm R.A."/>
            <person name="Kogej T."/>
            <person name="Sonjak S."/>
            <person name="Turk M."/>
            <person name="Zajc J."/>
            <person name="Zalar P."/>
            <person name="Grube M."/>
            <person name="Sun H."/>
            <person name="Han J."/>
            <person name="Sharma A."/>
            <person name="Chiniquy J."/>
            <person name="Ngan C.Y."/>
            <person name="Lipzen A."/>
            <person name="Barry K."/>
            <person name="Grigoriev I.V."/>
            <person name="Gunde-Cimerman N."/>
        </authorList>
    </citation>
    <scope>NUCLEOTIDE SEQUENCE [LARGE SCALE GENOMIC DNA]</scope>
    <source>
        <strain evidence="2 3">EXF-2481</strain>
    </source>
</reference>
<sequence>MPHDSYKPRGSRPNGHRVTANPFSLPVRPASSWEDSRDRTSGQLHTSAMHQLNLTQNAMTPAEQLKSMVLQAGGHIFTVPPAPTTTSVDRGSSETVETIHRKWYDRGLLIQKHERRLSDSNNLLSKMWRRLDPYDRVLNLLNNDAVVRRHAEQRADPAYSENPYMQSLFTLLAAYDYVHTIDPDFVLKSSTSTTDAAVTEKRINSLAATVKLQSGLLQEKNETIDKLRAQVAAQRKVEKKHMDSLQQYVTQADAQYSHKQRQAQISQHMDAMQQQFVTRQPESQRQDKHHKDHPDQQVDLQQYGNQPGDLQLKDKDKDDVIGRLNRLLQKANDRISVLANTPQPPPNPPRAPRARSTNPTRPPAPPPRTSPPATKVCFNLALAGDLTVANNNSFRKQHLAVYLRITRLSPSMDSLSTTLSIPLVSKC</sequence>
<dbReference type="EMBL" id="KL584771">
    <property type="protein sequence ID" value="KEQ92296.1"/>
    <property type="molecule type" value="Genomic_DNA"/>
</dbReference>
<dbReference type="InParanoid" id="A0A074YZI9"/>
<name>A0A074YZI9_AURSE</name>
<evidence type="ECO:0000313" key="2">
    <source>
        <dbReference type="EMBL" id="KEQ92296.1"/>
    </source>
</evidence>
<keyword evidence="3" id="KW-1185">Reference proteome</keyword>
<dbReference type="HOGENOM" id="CLU_052831_0_0_1"/>
<feature type="region of interest" description="Disordered" evidence="1">
    <location>
        <begin position="336"/>
        <end position="372"/>
    </location>
</feature>
<protein>
    <submittedName>
        <fullName evidence="2">Uncharacterized protein</fullName>
    </submittedName>
</protein>
<dbReference type="RefSeq" id="XP_013340885.1">
    <property type="nucleotide sequence ID" value="XM_013485431.1"/>
</dbReference>
<feature type="compositionally biased region" description="Pro residues" evidence="1">
    <location>
        <begin position="360"/>
        <end position="370"/>
    </location>
</feature>
<dbReference type="GeneID" id="25367174"/>
<evidence type="ECO:0000313" key="3">
    <source>
        <dbReference type="Proteomes" id="UP000030641"/>
    </source>
</evidence>
<feature type="region of interest" description="Disordered" evidence="1">
    <location>
        <begin position="1"/>
        <end position="42"/>
    </location>
</feature>
<feature type="region of interest" description="Disordered" evidence="1">
    <location>
        <begin position="259"/>
        <end position="317"/>
    </location>
</feature>
<dbReference type="OrthoDB" id="3908185at2759"/>
<feature type="compositionally biased region" description="Polar residues" evidence="1">
    <location>
        <begin position="262"/>
        <end position="283"/>
    </location>
</feature>
<dbReference type="AlphaFoldDB" id="A0A074YZI9"/>
<dbReference type="Proteomes" id="UP000030641">
    <property type="component" value="Unassembled WGS sequence"/>
</dbReference>
<organism evidence="2 3">
    <name type="scientific">Aureobasidium subglaciale (strain EXF-2481)</name>
    <name type="common">Aureobasidium pullulans var. subglaciale</name>
    <dbReference type="NCBI Taxonomy" id="1043005"/>
    <lineage>
        <taxon>Eukaryota</taxon>
        <taxon>Fungi</taxon>
        <taxon>Dikarya</taxon>
        <taxon>Ascomycota</taxon>
        <taxon>Pezizomycotina</taxon>
        <taxon>Dothideomycetes</taxon>
        <taxon>Dothideomycetidae</taxon>
        <taxon>Dothideales</taxon>
        <taxon>Saccotheciaceae</taxon>
        <taxon>Aureobasidium</taxon>
    </lineage>
</organism>